<accession>A0A2W5KB37</accession>
<keyword evidence="1" id="KW-0812">Transmembrane</keyword>
<reference evidence="2 3" key="1">
    <citation type="submission" date="2017-08" db="EMBL/GenBank/DDBJ databases">
        <title>Infants hospitalized years apart are colonized by the same room-sourced microbial strains.</title>
        <authorList>
            <person name="Brooks B."/>
            <person name="Olm M.R."/>
            <person name="Firek B.A."/>
            <person name="Baker R."/>
            <person name="Thomas B.C."/>
            <person name="Morowitz M.J."/>
            <person name="Banfield J.F."/>
        </authorList>
    </citation>
    <scope>NUCLEOTIDE SEQUENCE [LARGE SCALE GENOMIC DNA]</scope>
    <source>
        <strain evidence="2">S2_005_003_R2_43</strain>
    </source>
</reference>
<evidence type="ECO:0000256" key="1">
    <source>
        <dbReference type="SAM" id="Phobius"/>
    </source>
</evidence>
<gene>
    <name evidence="2" type="ORF">DI565_13190</name>
</gene>
<organism evidence="2 3">
    <name type="scientific">Ancylobacter novellus</name>
    <name type="common">Thiobacillus novellus</name>
    <dbReference type="NCBI Taxonomy" id="921"/>
    <lineage>
        <taxon>Bacteria</taxon>
        <taxon>Pseudomonadati</taxon>
        <taxon>Pseudomonadota</taxon>
        <taxon>Alphaproteobacteria</taxon>
        <taxon>Hyphomicrobiales</taxon>
        <taxon>Xanthobacteraceae</taxon>
        <taxon>Ancylobacter</taxon>
    </lineage>
</organism>
<dbReference type="AlphaFoldDB" id="A0A2W5KB37"/>
<sequence>MNAKVLLLVVGLLVGGLAGWLTRPQAAEIDLLGMKVEVQGDRAAGASGGSLTTGQTQHVAIFAAIGALVGFGVGFVADRRR</sequence>
<dbReference type="EMBL" id="QFPN01000006">
    <property type="protein sequence ID" value="PZQ14366.1"/>
    <property type="molecule type" value="Genomic_DNA"/>
</dbReference>
<comment type="caution">
    <text evidence="2">The sequence shown here is derived from an EMBL/GenBank/DDBJ whole genome shotgun (WGS) entry which is preliminary data.</text>
</comment>
<proteinExistence type="predicted"/>
<keyword evidence="1" id="KW-0472">Membrane</keyword>
<dbReference type="Proteomes" id="UP000249577">
    <property type="component" value="Unassembled WGS sequence"/>
</dbReference>
<evidence type="ECO:0000313" key="3">
    <source>
        <dbReference type="Proteomes" id="UP000249577"/>
    </source>
</evidence>
<keyword evidence="1" id="KW-1133">Transmembrane helix</keyword>
<evidence type="ECO:0000313" key="2">
    <source>
        <dbReference type="EMBL" id="PZQ14366.1"/>
    </source>
</evidence>
<protein>
    <submittedName>
        <fullName evidence="2">Uncharacterized protein</fullName>
    </submittedName>
</protein>
<name>A0A2W5KB37_ANCNO</name>
<feature type="transmembrane region" description="Helical" evidence="1">
    <location>
        <begin position="59"/>
        <end position="77"/>
    </location>
</feature>